<organism evidence="1">
    <name type="scientific">marine sediment metagenome</name>
    <dbReference type="NCBI Taxonomy" id="412755"/>
    <lineage>
        <taxon>unclassified sequences</taxon>
        <taxon>metagenomes</taxon>
        <taxon>ecological metagenomes</taxon>
    </lineage>
</organism>
<comment type="caution">
    <text evidence="1">The sequence shown here is derived from an EMBL/GenBank/DDBJ whole genome shotgun (WGS) entry which is preliminary data.</text>
</comment>
<sequence length="158" mass="18331">ITLSDKARHIVSAGFFDHVPMSFLDWLKAEDDTVLWTDAESRPIKCTHRQSLKPSDGSSIDQLIWFPGCDNDYDVRVWIEKRPDLLEDNSDIILIPQAFQHGMLAGVATRLADFDVQVENAVVWPKIYEWHINNIRAFNRRWWKKHEGTGADNKPFLL</sequence>
<name>A0A0F8VY88_9ZZZZ</name>
<reference evidence="1" key="1">
    <citation type="journal article" date="2015" name="Nature">
        <title>Complex archaea that bridge the gap between prokaryotes and eukaryotes.</title>
        <authorList>
            <person name="Spang A."/>
            <person name="Saw J.H."/>
            <person name="Jorgensen S.L."/>
            <person name="Zaremba-Niedzwiedzka K."/>
            <person name="Martijn J."/>
            <person name="Lind A.E."/>
            <person name="van Eijk R."/>
            <person name="Schleper C."/>
            <person name="Guy L."/>
            <person name="Ettema T.J."/>
        </authorList>
    </citation>
    <scope>NUCLEOTIDE SEQUENCE</scope>
</reference>
<accession>A0A0F8VY88</accession>
<evidence type="ECO:0000313" key="1">
    <source>
        <dbReference type="EMBL" id="KKK49343.1"/>
    </source>
</evidence>
<dbReference type="AlphaFoldDB" id="A0A0F8VY88"/>
<gene>
    <name evidence="1" type="ORF">LCGC14_3136030</name>
</gene>
<proteinExistence type="predicted"/>
<feature type="non-terminal residue" evidence="1">
    <location>
        <position position="1"/>
    </location>
</feature>
<dbReference type="EMBL" id="LAZR01068596">
    <property type="protein sequence ID" value="KKK49343.1"/>
    <property type="molecule type" value="Genomic_DNA"/>
</dbReference>
<protein>
    <submittedName>
        <fullName evidence="1">Uncharacterized protein</fullName>
    </submittedName>
</protein>